<accession>A0A1H9NQK8</accession>
<protein>
    <submittedName>
        <fullName evidence="1">Type IV pilus assembly protein PilX</fullName>
    </submittedName>
</protein>
<sequence>MSRQRGVVLLLALSLSLLLGLLTALGMREALLQARQVGEQWRRAQAFEQAEASLVEGAALLPGGLPALCLDCLPPALPTASPAAPWRTTDSGYVLLQHLGQTRRAVGLPPEQRVNLVRITALSRQVRGRQFLEAVYAVDGQGNIGRISWRQRLEES</sequence>
<evidence type="ECO:0000313" key="2">
    <source>
        <dbReference type="Proteomes" id="UP000199221"/>
    </source>
</evidence>
<proteinExistence type="predicted"/>
<dbReference type="RefSeq" id="WP_094011769.1">
    <property type="nucleotide sequence ID" value="NZ_FOEQ01000007.1"/>
</dbReference>
<dbReference type="EMBL" id="FOEQ01000007">
    <property type="protein sequence ID" value="SER38270.1"/>
    <property type="molecule type" value="Genomic_DNA"/>
</dbReference>
<name>A0A1H9NQK8_9PSED</name>
<organism evidence="1 2">
    <name type="scientific">Pseudomonas soli</name>
    <dbReference type="NCBI Taxonomy" id="1306993"/>
    <lineage>
        <taxon>Bacteria</taxon>
        <taxon>Pseudomonadati</taxon>
        <taxon>Pseudomonadota</taxon>
        <taxon>Gammaproteobacteria</taxon>
        <taxon>Pseudomonadales</taxon>
        <taxon>Pseudomonadaceae</taxon>
        <taxon>Pseudomonas</taxon>
    </lineage>
</organism>
<reference evidence="1 2" key="1">
    <citation type="submission" date="2016-10" db="EMBL/GenBank/DDBJ databases">
        <authorList>
            <person name="de Groot N.N."/>
        </authorList>
    </citation>
    <scope>NUCLEOTIDE SEQUENCE [LARGE SCALE GENOMIC DNA]</scope>
    <source>
        <strain evidence="1 2">LMG 27941</strain>
    </source>
</reference>
<gene>
    <name evidence="1" type="ORF">SAMN05216230_107299</name>
</gene>
<dbReference type="AlphaFoldDB" id="A0A1H9NQK8"/>
<dbReference type="Proteomes" id="UP000199221">
    <property type="component" value="Unassembled WGS sequence"/>
</dbReference>
<evidence type="ECO:0000313" key="1">
    <source>
        <dbReference type="EMBL" id="SER38270.1"/>
    </source>
</evidence>